<dbReference type="RefSeq" id="WP_336405682.1">
    <property type="nucleotide sequence ID" value="NZ_JBAPLU010000022.1"/>
</dbReference>
<dbReference type="EMBL" id="JBAPLU010000022">
    <property type="protein sequence ID" value="MEI4273565.1"/>
    <property type="molecule type" value="Genomic_DNA"/>
</dbReference>
<dbReference type="Gene3D" id="3.40.1620.10">
    <property type="entry name" value="YefM-like domain"/>
    <property type="match status" value="1"/>
</dbReference>
<organism evidence="3 4">
    <name type="scientific">Klenkia sesuvii</name>
    <dbReference type="NCBI Taxonomy" id="3103137"/>
    <lineage>
        <taxon>Bacteria</taxon>
        <taxon>Bacillati</taxon>
        <taxon>Actinomycetota</taxon>
        <taxon>Actinomycetes</taxon>
        <taxon>Geodermatophilales</taxon>
        <taxon>Geodermatophilaceae</taxon>
        <taxon>Klenkia</taxon>
    </lineage>
</organism>
<comment type="caution">
    <text evidence="3">The sequence shown here is derived from an EMBL/GenBank/DDBJ whole genome shotgun (WGS) entry which is preliminary data.</text>
</comment>
<evidence type="ECO:0000256" key="1">
    <source>
        <dbReference type="ARBA" id="ARBA00009981"/>
    </source>
</evidence>
<accession>A0ABU8DXJ9</accession>
<comment type="function">
    <text evidence="2">Antitoxin component of a type II toxin-antitoxin (TA) system.</text>
</comment>
<comment type="similarity">
    <text evidence="1 2">Belongs to the phD/YefM antitoxin family.</text>
</comment>
<dbReference type="Pfam" id="PF02604">
    <property type="entry name" value="PhdYeFM_antitox"/>
    <property type="match status" value="1"/>
</dbReference>
<gene>
    <name evidence="3" type="ORF">TEK04_17725</name>
</gene>
<dbReference type="InterPro" id="IPR006442">
    <property type="entry name" value="Antitoxin_Phd/YefM"/>
</dbReference>
<dbReference type="InterPro" id="IPR036165">
    <property type="entry name" value="YefM-like_sf"/>
</dbReference>
<dbReference type="SUPFAM" id="SSF143120">
    <property type="entry name" value="YefM-like"/>
    <property type="match status" value="1"/>
</dbReference>
<dbReference type="Proteomes" id="UP001361570">
    <property type="component" value="Unassembled WGS sequence"/>
</dbReference>
<evidence type="ECO:0000256" key="2">
    <source>
        <dbReference type="RuleBase" id="RU362080"/>
    </source>
</evidence>
<keyword evidence="4" id="KW-1185">Reference proteome</keyword>
<proteinExistence type="inferred from homology"/>
<name>A0ABU8DXJ9_9ACTN</name>
<evidence type="ECO:0000313" key="3">
    <source>
        <dbReference type="EMBL" id="MEI4273565.1"/>
    </source>
</evidence>
<reference evidence="3 4" key="1">
    <citation type="submission" date="2024-03" db="EMBL/GenBank/DDBJ databases">
        <title>Draft genome sequence of Klenkia sp. LSe6-5.</title>
        <authorList>
            <person name="Duangmal K."/>
            <person name="Chantavorakit T."/>
        </authorList>
    </citation>
    <scope>NUCLEOTIDE SEQUENCE [LARGE SCALE GENOMIC DNA]</scope>
    <source>
        <strain evidence="3 4">LSe6-5</strain>
    </source>
</reference>
<protein>
    <recommendedName>
        <fullName evidence="2">Antitoxin</fullName>
    </recommendedName>
</protein>
<dbReference type="NCBIfam" id="TIGR01552">
    <property type="entry name" value="phd_fam"/>
    <property type="match status" value="1"/>
</dbReference>
<evidence type="ECO:0000313" key="4">
    <source>
        <dbReference type="Proteomes" id="UP001361570"/>
    </source>
</evidence>
<sequence length="84" mass="9321">MTTIPQRELRNNVSDVLRRAEAGERFTITVDGRPVAELGPRPAEIGHGADTWAALVALGPDDDWAAELRRMRDEDEAAAVDPWR</sequence>